<dbReference type="InterPro" id="IPR014110">
    <property type="entry name" value="TraF"/>
</dbReference>
<evidence type="ECO:0000256" key="1">
    <source>
        <dbReference type="SAM" id="MobiDB-lite"/>
    </source>
</evidence>
<feature type="region of interest" description="Disordered" evidence="1">
    <location>
        <begin position="23"/>
        <end position="49"/>
    </location>
</feature>
<organism evidence="2">
    <name type="scientific">Aeromonas salmonicida subsp. salmonicida</name>
    <dbReference type="NCBI Taxonomy" id="29491"/>
    <lineage>
        <taxon>Bacteria</taxon>
        <taxon>Pseudomonadati</taxon>
        <taxon>Pseudomonadota</taxon>
        <taxon>Gammaproteobacteria</taxon>
        <taxon>Aeromonadales</taxon>
        <taxon>Aeromonadaceae</taxon>
        <taxon>Aeromonas</taxon>
    </lineage>
</organism>
<protein>
    <submittedName>
        <fullName evidence="2">Conjugal transfer protein TraF</fullName>
    </submittedName>
</protein>
<evidence type="ECO:0000313" key="2">
    <source>
        <dbReference type="EMBL" id="ASD49229.1"/>
    </source>
</evidence>
<proteinExistence type="predicted"/>
<dbReference type="NCBIfam" id="NF010257">
    <property type="entry name" value="PRK13703.1"/>
    <property type="match status" value="1"/>
</dbReference>
<dbReference type="Pfam" id="PF13728">
    <property type="entry name" value="TraF"/>
    <property type="match status" value="1"/>
</dbReference>
<dbReference type="InterPro" id="IPR039555">
    <property type="entry name" value="TraF/TrbB"/>
</dbReference>
<reference evidence="2" key="1">
    <citation type="submission" date="2017-01" db="EMBL/GenBank/DDBJ databases">
        <title>Plasmid composition in Aeromonas salmonicida subsp. salmonicida 01-B526 unravels unsuspected type three secretion system loss patterns.</title>
        <authorList>
            <person name="Tanaka K.H."/>
            <person name="Vincent A.T."/>
            <person name="Emond-Rheault J.-G."/>
            <person name="Adamczuk M."/>
            <person name="Frenette M."/>
            <person name="Charette S.J."/>
        </authorList>
    </citation>
    <scope>NUCLEOTIDE SEQUENCE</scope>
    <source>
        <strain evidence="2">01-B526</strain>
        <plasmid evidence="2">pAsa5</plasmid>
    </source>
</reference>
<accession>A0A1Q4MFB1</accession>
<geneLocation type="plasmid" evidence="2">
    <name>pAsa5</name>
</geneLocation>
<dbReference type="EMBL" id="KY555069">
    <property type="protein sequence ID" value="ASD49229.1"/>
    <property type="molecule type" value="Genomic_DNA"/>
</dbReference>
<sequence length="245" mass="27644">MLPAMLMLAMPVSAAISAPERNEPQGWQWYNEPQDNTEPQAPAPKQKSASELKKAYQQATQEALDNAILNSSPDNFARFMRWQNFWTERAGKFSQSAKSAMLKYPELDYNLKYSHYNGTVKEQLSMDKQKEQAAIAKLASQYGIFFFYRGQMPLDNLAGSIIANFAKDNNISIIPVSVDGVLNPALPTSRLDAGQRQRMGIKFFPAIFLVDPKQHTYRPLAYGFITPDDLSRQFLNVATGFKGEF</sequence>
<keyword evidence="2" id="KW-0614">Plasmid</keyword>
<name>A0A1Q4MFB1_AERSS</name>
<dbReference type="AlphaFoldDB" id="A0A1Q4MFB1"/>
<dbReference type="NCBIfam" id="TIGR02739">
    <property type="entry name" value="TraF"/>
    <property type="match status" value="1"/>
</dbReference>
<gene>
    <name evidence="2" type="primary">traF</name>
</gene>
<dbReference type="RefSeq" id="WP_043144980.1">
    <property type="nucleotide sequence ID" value="NZ_CDDW01000126.1"/>
</dbReference>